<dbReference type="GO" id="GO:0016779">
    <property type="term" value="F:nucleotidyltransferase activity"/>
    <property type="evidence" value="ECO:0007669"/>
    <property type="project" value="InterPro"/>
</dbReference>
<dbReference type="GeneID" id="109707032"/>
<dbReference type="InterPro" id="IPR032828">
    <property type="entry name" value="PolyA_RNA-bd"/>
</dbReference>
<dbReference type="SUPFAM" id="SSF81891">
    <property type="entry name" value="Poly A polymerase C-terminal region-like"/>
    <property type="match status" value="1"/>
</dbReference>
<keyword evidence="8" id="KW-1185">Reference proteome</keyword>
<feature type="domain" description="Poly A polymerase head" evidence="6">
    <location>
        <begin position="94"/>
        <end position="222"/>
    </location>
</feature>
<protein>
    <submittedName>
        <fullName evidence="9">Uncharacterized protein LOC109707032</fullName>
    </submittedName>
</protein>
<evidence type="ECO:0000259" key="7">
    <source>
        <dbReference type="Pfam" id="PF12627"/>
    </source>
</evidence>
<organism evidence="8 9">
    <name type="scientific">Ananas comosus</name>
    <name type="common">Pineapple</name>
    <name type="synonym">Ananas ananas</name>
    <dbReference type="NCBI Taxonomy" id="4615"/>
    <lineage>
        <taxon>Eukaryota</taxon>
        <taxon>Viridiplantae</taxon>
        <taxon>Streptophyta</taxon>
        <taxon>Embryophyta</taxon>
        <taxon>Tracheophyta</taxon>
        <taxon>Spermatophyta</taxon>
        <taxon>Magnoliopsida</taxon>
        <taxon>Liliopsida</taxon>
        <taxon>Poales</taxon>
        <taxon>Bromeliaceae</taxon>
        <taxon>Bromelioideae</taxon>
        <taxon>Ananas</taxon>
    </lineage>
</organism>
<keyword evidence="2 4" id="KW-0808">Transferase</keyword>
<feature type="region of interest" description="Disordered" evidence="5">
    <location>
        <begin position="521"/>
        <end position="541"/>
    </location>
</feature>
<name>A0A6P5EQW2_ANACO</name>
<dbReference type="AlphaFoldDB" id="A0A6P5EQW2"/>
<evidence type="ECO:0000313" key="8">
    <source>
        <dbReference type="Proteomes" id="UP000515123"/>
    </source>
</evidence>
<comment type="similarity">
    <text evidence="1 4">Belongs to the tRNA nucleotidyltransferase/poly(A) polymerase family.</text>
</comment>
<feature type="region of interest" description="Disordered" evidence="5">
    <location>
        <begin position="34"/>
        <end position="61"/>
    </location>
</feature>
<evidence type="ECO:0000256" key="3">
    <source>
        <dbReference type="ARBA" id="ARBA00022741"/>
    </source>
</evidence>
<proteinExistence type="inferred from homology"/>
<evidence type="ECO:0000256" key="5">
    <source>
        <dbReference type="SAM" id="MobiDB-lite"/>
    </source>
</evidence>
<dbReference type="PANTHER" id="PTHR43051:SF1">
    <property type="entry name" value="POLYNUCLEOTIDE ADENYLYLTRANSFERASE FAMILY PROTEIN"/>
    <property type="match status" value="1"/>
</dbReference>
<reference evidence="9" key="2">
    <citation type="submission" date="2025-08" db="UniProtKB">
        <authorList>
            <consortium name="RefSeq"/>
        </authorList>
    </citation>
    <scope>IDENTIFICATION</scope>
    <source>
        <tissue evidence="9">Leaf</tissue>
    </source>
</reference>
<feature type="compositionally biased region" description="Polar residues" evidence="5">
    <location>
        <begin position="34"/>
        <end position="48"/>
    </location>
</feature>
<keyword evidence="4" id="KW-0694">RNA-binding</keyword>
<dbReference type="InterPro" id="IPR043519">
    <property type="entry name" value="NT_sf"/>
</dbReference>
<feature type="domain" description="tRNA nucleotidyltransferase/poly(A) polymerase RNA and SrmB- binding" evidence="7">
    <location>
        <begin position="250"/>
        <end position="309"/>
    </location>
</feature>
<evidence type="ECO:0000256" key="4">
    <source>
        <dbReference type="RuleBase" id="RU003953"/>
    </source>
</evidence>
<evidence type="ECO:0000259" key="6">
    <source>
        <dbReference type="Pfam" id="PF01743"/>
    </source>
</evidence>
<evidence type="ECO:0000256" key="2">
    <source>
        <dbReference type="ARBA" id="ARBA00022679"/>
    </source>
</evidence>
<dbReference type="GO" id="GO:0003723">
    <property type="term" value="F:RNA binding"/>
    <property type="evidence" value="ECO:0007669"/>
    <property type="project" value="UniProtKB-KW"/>
</dbReference>
<dbReference type="InterPro" id="IPR052191">
    <property type="entry name" value="tRNA_ntf/polyA_polymerase_I"/>
</dbReference>
<dbReference type="CDD" id="cd05398">
    <property type="entry name" value="NT_ClassII-CCAase"/>
    <property type="match status" value="1"/>
</dbReference>
<dbReference type="PANTHER" id="PTHR43051">
    <property type="entry name" value="POLYNUCLEOTIDE ADENYLYLTRANSFERASE FAMILY PROTEIN"/>
    <property type="match status" value="1"/>
</dbReference>
<evidence type="ECO:0000313" key="9">
    <source>
        <dbReference type="RefSeq" id="XP_020083668.1"/>
    </source>
</evidence>
<dbReference type="Pfam" id="PF01743">
    <property type="entry name" value="PolyA_pol"/>
    <property type="match status" value="1"/>
</dbReference>
<dbReference type="InterPro" id="IPR002646">
    <property type="entry name" value="PolA_pol_head_dom"/>
</dbReference>
<reference evidence="8" key="1">
    <citation type="journal article" date="2015" name="Nat. Genet.">
        <title>The pineapple genome and the evolution of CAM photosynthesis.</title>
        <authorList>
            <person name="Ming R."/>
            <person name="VanBuren R."/>
            <person name="Wai C.M."/>
            <person name="Tang H."/>
            <person name="Schatz M.C."/>
            <person name="Bowers J.E."/>
            <person name="Lyons E."/>
            <person name="Wang M.L."/>
            <person name="Chen J."/>
            <person name="Biggers E."/>
            <person name="Zhang J."/>
            <person name="Huang L."/>
            <person name="Zhang L."/>
            <person name="Miao W."/>
            <person name="Zhang J."/>
            <person name="Ye Z."/>
            <person name="Miao C."/>
            <person name="Lin Z."/>
            <person name="Wang H."/>
            <person name="Zhou H."/>
            <person name="Yim W.C."/>
            <person name="Priest H.D."/>
            <person name="Zheng C."/>
            <person name="Woodhouse M."/>
            <person name="Edger P.P."/>
            <person name="Guyot R."/>
            <person name="Guo H.B."/>
            <person name="Guo H."/>
            <person name="Zheng G."/>
            <person name="Singh R."/>
            <person name="Sharma A."/>
            <person name="Min X."/>
            <person name="Zheng Y."/>
            <person name="Lee H."/>
            <person name="Gurtowski J."/>
            <person name="Sedlazeck F.J."/>
            <person name="Harkess A."/>
            <person name="McKain M.R."/>
            <person name="Liao Z."/>
            <person name="Fang J."/>
            <person name="Liu J."/>
            <person name="Zhang X."/>
            <person name="Zhang Q."/>
            <person name="Hu W."/>
            <person name="Qin Y."/>
            <person name="Wang K."/>
            <person name="Chen L.Y."/>
            <person name="Shirley N."/>
            <person name="Lin Y.R."/>
            <person name="Liu L.Y."/>
            <person name="Hernandez A.G."/>
            <person name="Wright C.L."/>
            <person name="Bulone V."/>
            <person name="Tuskan G.A."/>
            <person name="Heath K."/>
            <person name="Zee F."/>
            <person name="Moore P.H."/>
            <person name="Sunkar R."/>
            <person name="Leebens-Mack J.H."/>
            <person name="Mockler T."/>
            <person name="Bennetzen J.L."/>
            <person name="Freeling M."/>
            <person name="Sankoff D."/>
            <person name="Paterson A.H."/>
            <person name="Zhu X."/>
            <person name="Yang X."/>
            <person name="Smith J.A."/>
            <person name="Cushman J.C."/>
            <person name="Paull R.E."/>
            <person name="Yu Q."/>
        </authorList>
    </citation>
    <scope>NUCLEOTIDE SEQUENCE [LARGE SCALE GENOMIC DNA]</scope>
    <source>
        <strain evidence="8">cv. F153</strain>
    </source>
</reference>
<gene>
    <name evidence="9" type="primary">LOC109707032</name>
</gene>
<evidence type="ECO:0000256" key="1">
    <source>
        <dbReference type="ARBA" id="ARBA00007265"/>
    </source>
</evidence>
<dbReference type="Gene3D" id="3.30.460.10">
    <property type="entry name" value="Beta Polymerase, domain 2"/>
    <property type="match status" value="1"/>
</dbReference>
<sequence>MAISGRNDPLLSTALFRRLRFVLSQLQRWSHTSAGENESATLRDSGSNLPPKKGPFDPSTWRTMDSRTVGINKSAISSSTWTVLKVLQKKGFEAYLVGGCVRDLLLKRTPKDFDVITTASLKQIRKQFHHCRVIGRRFPICQVQVLGSIIEVSSFSTINKSNKERQQVVLSEISDNCDEKDILRWKNCMERDFTINGLFFDPFDSTIYDYVNGIRDIKASKVCTVIPAHISFKEDCARILRGLRIVARLGFRFSKETATAIRDLSSSVITLEKSRLLMELNFMLAYGAAESSIYLLQKYQLLQVLLPFHGAYLAHQTEDKSTERTNMLMKLFSNVDKLFAADRPCDCTLWLGLLAFHLTLVNHPQDAPVVWAFASIMYYGRWTRAIEFVRQNVQCAVQFVPEILLPAETKSDELLLEETSHFASLVKSSVDAFTCIDALQKSLARYPESSPCLGLVIVSEKMGKSVSKLFDGLETDITSYGKKRETYDINYALLKKGDPDETRFAMGKIIMDTMNDGLSNRETSSGISTHRGHVPLSSLFK</sequence>
<dbReference type="GO" id="GO:0000166">
    <property type="term" value="F:nucleotide binding"/>
    <property type="evidence" value="ECO:0007669"/>
    <property type="project" value="UniProtKB-KW"/>
</dbReference>
<keyword evidence="3" id="KW-0547">Nucleotide-binding</keyword>
<dbReference type="GO" id="GO:0001680">
    <property type="term" value="P:tRNA 3'-terminal CCA addition"/>
    <property type="evidence" value="ECO:0007669"/>
    <property type="project" value="UniProtKB-ARBA"/>
</dbReference>
<dbReference type="Proteomes" id="UP000515123">
    <property type="component" value="Linkage group 3"/>
</dbReference>
<accession>A0A6P5EQW2</accession>
<dbReference type="RefSeq" id="XP_020083668.1">
    <property type="nucleotide sequence ID" value="XM_020228079.1"/>
</dbReference>
<dbReference type="Pfam" id="PF12627">
    <property type="entry name" value="PolyA_pol_RNAbd"/>
    <property type="match status" value="1"/>
</dbReference>
<dbReference type="OrthoDB" id="445712at2759"/>
<dbReference type="Gene3D" id="1.10.3090.10">
    <property type="entry name" value="cca-adding enzyme, domain 2"/>
    <property type="match status" value="1"/>
</dbReference>
<dbReference type="SUPFAM" id="SSF81301">
    <property type="entry name" value="Nucleotidyltransferase"/>
    <property type="match status" value="1"/>
</dbReference>